<sequence length="182" mass="20900">RAGGERSSHQAQALWAACQALWSSVRTGEPGTHWKTKLRPLRSEIKAIKIVAEGPNEKAAQCKSLKPKFPQFENLNVQLKGYDYPILESYQRYLHKVAEYLDIDVADCYALPPQHMTVQRLCPNSTAVDAEYRLTVYERNLHLEDVSAPFYPLFYYYALLMQLSSGSIIQNCYCRILMFPFS</sequence>
<dbReference type="SMART" id="SM01403">
    <property type="entry name" value="Ribosomal_S10"/>
    <property type="match status" value="1"/>
</dbReference>
<proteinExistence type="inferred from homology"/>
<evidence type="ECO:0000313" key="11">
    <source>
        <dbReference type="EnsemblMetazoa" id="GPAI022252-PA"/>
    </source>
</evidence>
<keyword evidence="2 9" id="KW-0812">Transmembrane</keyword>
<organism evidence="11 12">
    <name type="scientific">Glossina pallidipes</name>
    <name type="common">Tsetse fly</name>
    <dbReference type="NCBI Taxonomy" id="7398"/>
    <lineage>
        <taxon>Eukaryota</taxon>
        <taxon>Metazoa</taxon>
        <taxon>Ecdysozoa</taxon>
        <taxon>Arthropoda</taxon>
        <taxon>Hexapoda</taxon>
        <taxon>Insecta</taxon>
        <taxon>Pterygota</taxon>
        <taxon>Neoptera</taxon>
        <taxon>Endopterygota</taxon>
        <taxon>Diptera</taxon>
        <taxon>Brachycera</taxon>
        <taxon>Muscomorpha</taxon>
        <taxon>Hippoboscoidea</taxon>
        <taxon>Glossinidae</taxon>
        <taxon>Glossina</taxon>
    </lineage>
</organism>
<dbReference type="InterPro" id="IPR027487">
    <property type="entry name" value="Ribosomal_mL48"/>
</dbReference>
<comment type="subunit">
    <text evidence="9">Component of the mitochondrial contact site and cristae organizing system (MICOS) complex.</text>
</comment>
<dbReference type="InterPro" id="IPR027486">
    <property type="entry name" value="Ribosomal_uS10_dom"/>
</dbReference>
<dbReference type="PANTHER" id="PTHR13473:SF0">
    <property type="entry name" value="LARGE RIBOSOMAL SUBUNIT PROTEIN ML48"/>
    <property type="match status" value="1"/>
</dbReference>
<evidence type="ECO:0000256" key="5">
    <source>
        <dbReference type="ARBA" id="ARBA00022989"/>
    </source>
</evidence>
<evidence type="ECO:0000256" key="1">
    <source>
        <dbReference type="ARBA" id="ARBA00010877"/>
    </source>
</evidence>
<keyword evidence="6 9" id="KW-0496">Mitochondrion</keyword>
<evidence type="ECO:0000256" key="6">
    <source>
        <dbReference type="ARBA" id="ARBA00023128"/>
    </source>
</evidence>
<dbReference type="GO" id="GO:0005743">
    <property type="term" value="C:mitochondrial inner membrane"/>
    <property type="evidence" value="ECO:0007669"/>
    <property type="project" value="UniProtKB-SubCell"/>
</dbReference>
<evidence type="ECO:0000256" key="7">
    <source>
        <dbReference type="ARBA" id="ARBA00023136"/>
    </source>
</evidence>
<dbReference type="Pfam" id="PF00338">
    <property type="entry name" value="Ribosomal_S10"/>
    <property type="match status" value="1"/>
</dbReference>
<dbReference type="STRING" id="7398.A0A1A9ZQX2"/>
<evidence type="ECO:0000256" key="9">
    <source>
        <dbReference type="RuleBase" id="RU363000"/>
    </source>
</evidence>
<dbReference type="SUPFAM" id="SSF54999">
    <property type="entry name" value="Ribosomal protein S10"/>
    <property type="match status" value="1"/>
</dbReference>
<dbReference type="Pfam" id="PF09731">
    <property type="entry name" value="Mitofilin"/>
    <property type="match status" value="1"/>
</dbReference>
<evidence type="ECO:0000256" key="3">
    <source>
        <dbReference type="ARBA" id="ARBA00022792"/>
    </source>
</evidence>
<protein>
    <recommendedName>
        <fullName evidence="9">MICOS complex subunit MIC60</fullName>
    </recommendedName>
    <alternativeName>
        <fullName evidence="9">Mitofilin</fullName>
    </alternativeName>
</protein>
<dbReference type="GO" id="GO:1990904">
    <property type="term" value="C:ribonucleoprotein complex"/>
    <property type="evidence" value="ECO:0007669"/>
    <property type="project" value="UniProtKB-KW"/>
</dbReference>
<evidence type="ECO:0000256" key="2">
    <source>
        <dbReference type="ARBA" id="ARBA00022692"/>
    </source>
</evidence>
<dbReference type="InterPro" id="IPR036838">
    <property type="entry name" value="Ribosomal_uS10_dom_sf"/>
</dbReference>
<keyword evidence="8" id="KW-0687">Ribonucleoprotein</keyword>
<keyword evidence="3 9" id="KW-0999">Mitochondrion inner membrane</keyword>
<accession>A0A1A9ZQX2</accession>
<comment type="subcellular location">
    <subcellularLocation>
        <location evidence="9">Mitochondrion inner membrane</location>
        <topology evidence="9">Single-pass membrane protein</topology>
    </subcellularLocation>
</comment>
<keyword evidence="4" id="KW-0689">Ribosomal protein</keyword>
<feature type="domain" description="Small ribosomal subunit protein uS10" evidence="10">
    <location>
        <begin position="76"/>
        <end position="164"/>
    </location>
</feature>
<reference evidence="12" key="1">
    <citation type="submission" date="2014-03" db="EMBL/GenBank/DDBJ databases">
        <authorList>
            <person name="Aksoy S."/>
            <person name="Warren W."/>
            <person name="Wilson R.K."/>
        </authorList>
    </citation>
    <scope>NUCLEOTIDE SEQUENCE [LARGE SCALE GENOMIC DNA]</scope>
    <source>
        <strain evidence="12">IAEA</strain>
    </source>
</reference>
<dbReference type="GO" id="GO:0005761">
    <property type="term" value="C:mitochondrial ribosome"/>
    <property type="evidence" value="ECO:0007669"/>
    <property type="project" value="InterPro"/>
</dbReference>
<evidence type="ECO:0000313" key="12">
    <source>
        <dbReference type="Proteomes" id="UP000092445"/>
    </source>
</evidence>
<evidence type="ECO:0000256" key="4">
    <source>
        <dbReference type="ARBA" id="ARBA00022980"/>
    </source>
</evidence>
<reference evidence="11" key="2">
    <citation type="submission" date="2020-05" db="UniProtKB">
        <authorList>
            <consortium name="EnsemblMetazoa"/>
        </authorList>
    </citation>
    <scope>IDENTIFICATION</scope>
    <source>
        <strain evidence="11">IAEA</strain>
    </source>
</reference>
<keyword evidence="5" id="KW-1133">Transmembrane helix</keyword>
<dbReference type="InterPro" id="IPR019133">
    <property type="entry name" value="MIC60"/>
</dbReference>
<dbReference type="EnsemblMetazoa" id="GPAI022252-RA">
    <property type="protein sequence ID" value="GPAI022252-PA"/>
    <property type="gene ID" value="GPAI022252"/>
</dbReference>
<dbReference type="AlphaFoldDB" id="A0A1A9ZQX2"/>
<keyword evidence="12" id="KW-1185">Reference proteome</keyword>
<keyword evidence="7" id="KW-0472">Membrane</keyword>
<dbReference type="VEuPathDB" id="VectorBase:GPAI022252"/>
<evidence type="ECO:0000256" key="8">
    <source>
        <dbReference type="ARBA" id="ARBA00023274"/>
    </source>
</evidence>
<dbReference type="Proteomes" id="UP000092445">
    <property type="component" value="Unassembled WGS sequence"/>
</dbReference>
<dbReference type="PANTHER" id="PTHR13473">
    <property type="entry name" value="MITOCHONDRIAL RIBOSOMAL PROTEIN L48"/>
    <property type="match status" value="1"/>
</dbReference>
<comment type="function">
    <text evidence="9">Component of the MICOS complex, a large protein complex of the mitochondrial inner membrane that plays crucial roles in the maintenance of crista junctions, inner membrane architecture, and formation of contact sites to the outer membrane.</text>
</comment>
<evidence type="ECO:0000259" key="10">
    <source>
        <dbReference type="SMART" id="SM01403"/>
    </source>
</evidence>
<comment type="similarity">
    <text evidence="1 9">Belongs to the MICOS complex subunit Mic60 family.</text>
</comment>
<name>A0A1A9ZQX2_GLOPL</name>